<dbReference type="PROSITE" id="PS51367">
    <property type="entry name" value="THAUMATIN_2"/>
    <property type="match status" value="1"/>
</dbReference>
<dbReference type="SUPFAM" id="SSF49870">
    <property type="entry name" value="Osmotin, thaumatin-like protein"/>
    <property type="match status" value="1"/>
</dbReference>
<dbReference type="EMBL" id="JAATIP010000251">
    <property type="protein sequence ID" value="KAF4356576.1"/>
    <property type="molecule type" value="Genomic_DNA"/>
</dbReference>
<dbReference type="InterPro" id="IPR017949">
    <property type="entry name" value="Thaumatin_CS"/>
</dbReference>
<dbReference type="PROSITE" id="PS00316">
    <property type="entry name" value="THAUMATIN_1"/>
    <property type="match status" value="1"/>
</dbReference>
<evidence type="ECO:0000256" key="4">
    <source>
        <dbReference type="SAM" id="MobiDB-lite"/>
    </source>
</evidence>
<dbReference type="InterPro" id="IPR037176">
    <property type="entry name" value="Osmotin/thaumatin-like_sf"/>
</dbReference>
<reference evidence="5 6" key="1">
    <citation type="journal article" date="2020" name="bioRxiv">
        <title>Sequence and annotation of 42 cannabis genomes reveals extensive copy number variation in cannabinoid synthesis and pathogen resistance genes.</title>
        <authorList>
            <person name="Mckernan K.J."/>
            <person name="Helbert Y."/>
            <person name="Kane L.T."/>
            <person name="Ebling H."/>
            <person name="Zhang L."/>
            <person name="Liu B."/>
            <person name="Eaton Z."/>
            <person name="Mclaughlin S."/>
            <person name="Kingan S."/>
            <person name="Baybayan P."/>
            <person name="Concepcion G."/>
            <person name="Jordan M."/>
            <person name="Riva A."/>
            <person name="Barbazuk W."/>
            <person name="Harkins T."/>
        </authorList>
    </citation>
    <scope>NUCLEOTIDE SEQUENCE [LARGE SCALE GENOMIC DNA]</scope>
    <source>
        <strain evidence="6">cv. Jamaican Lion 4</strain>
        <tissue evidence="5">Leaf</tissue>
    </source>
</reference>
<dbReference type="FunFam" id="2.60.110.10:FF:000001">
    <property type="entry name" value="THAUMATIN-LIKE PROTEIN 1"/>
    <property type="match status" value="1"/>
</dbReference>
<dbReference type="AlphaFoldDB" id="A0A7J6EE19"/>
<organism evidence="5 6">
    <name type="scientific">Cannabis sativa</name>
    <name type="common">Hemp</name>
    <name type="synonym">Marijuana</name>
    <dbReference type="NCBI Taxonomy" id="3483"/>
    <lineage>
        <taxon>Eukaryota</taxon>
        <taxon>Viridiplantae</taxon>
        <taxon>Streptophyta</taxon>
        <taxon>Embryophyta</taxon>
        <taxon>Tracheophyta</taxon>
        <taxon>Spermatophyta</taxon>
        <taxon>Magnoliopsida</taxon>
        <taxon>eudicotyledons</taxon>
        <taxon>Gunneridae</taxon>
        <taxon>Pentapetalae</taxon>
        <taxon>rosids</taxon>
        <taxon>fabids</taxon>
        <taxon>Rosales</taxon>
        <taxon>Cannabaceae</taxon>
        <taxon>Cannabis</taxon>
    </lineage>
</organism>
<proteinExistence type="inferred from homology"/>
<keyword evidence="3" id="KW-0964">Secreted</keyword>
<evidence type="ECO:0000313" key="5">
    <source>
        <dbReference type="EMBL" id="KAF4356576.1"/>
    </source>
</evidence>
<dbReference type="PANTHER" id="PTHR31048">
    <property type="entry name" value="OS03G0233200 PROTEIN"/>
    <property type="match status" value="1"/>
</dbReference>
<evidence type="ECO:0000256" key="3">
    <source>
        <dbReference type="ARBA" id="ARBA00022525"/>
    </source>
</evidence>
<feature type="region of interest" description="Disordered" evidence="4">
    <location>
        <begin position="254"/>
        <end position="316"/>
    </location>
</feature>
<comment type="subcellular location">
    <subcellularLocation>
        <location evidence="1">Secreted</location>
    </subcellularLocation>
</comment>
<dbReference type="GO" id="GO:0005576">
    <property type="term" value="C:extracellular region"/>
    <property type="evidence" value="ECO:0007669"/>
    <property type="project" value="UniProtKB-SubCell"/>
</dbReference>
<comment type="caution">
    <text evidence="5">The sequence shown here is derived from an EMBL/GenBank/DDBJ whole genome shotgun (WGS) entry which is preliminary data.</text>
</comment>
<protein>
    <recommendedName>
        <fullName evidence="7">Thaumatin-like protein</fullName>
    </recommendedName>
</protein>
<evidence type="ECO:0000256" key="2">
    <source>
        <dbReference type="ARBA" id="ARBA00010607"/>
    </source>
</evidence>
<dbReference type="InterPro" id="IPR001938">
    <property type="entry name" value="Thaumatin"/>
</dbReference>
<dbReference type="Pfam" id="PF00314">
    <property type="entry name" value="Thaumatin"/>
    <property type="match status" value="1"/>
</dbReference>
<evidence type="ECO:0000313" key="6">
    <source>
        <dbReference type="Proteomes" id="UP000525078"/>
    </source>
</evidence>
<dbReference type="CDD" id="cd09218">
    <property type="entry name" value="TLP-PA"/>
    <property type="match status" value="1"/>
</dbReference>
<dbReference type="PRINTS" id="PR00347">
    <property type="entry name" value="THAUMATIN"/>
</dbReference>
<dbReference type="SMART" id="SM00205">
    <property type="entry name" value="THN"/>
    <property type="match status" value="1"/>
</dbReference>
<sequence length="386" mass="40100">MYIAKVEAFLCVFFTFISSYYSTFTIINNCPFTIWPGTLAGSGTPQLLTTGFRLDSGQTIRIPSIPGWSGRIWGRTGCTFDATGAGKCQTGDCGGTLECEGRGANPPTSLFEITLGHGDDKDFYDVSIVDGYNLPIVASPVGAFGVCNATGCASDINTGCPKELQVVGGEGGDGGSGVIGCKSACEAFGLDKYCCSGQFANPTTCKPSFYSTIFKNACPRAYSYAFDDGTSTFTCKAYEYSILFCPKDNGVRKPSNGLTPPTTPGSEFAPPSIPNSGLAPPTIPDTDLAQPPPATPIGGLAPPALPVQEPSIPGGELAPPPPAIPVGGLAPPIIPVQEPSIPIQQPSMPVYGHSDQAAVRMVSSSNTLLPLPTLLPIVLLILKLIS</sequence>
<name>A0A7J6EE19_CANSA</name>
<dbReference type="Gene3D" id="2.60.110.10">
    <property type="entry name" value="Thaumatin"/>
    <property type="match status" value="1"/>
</dbReference>
<evidence type="ECO:0008006" key="7">
    <source>
        <dbReference type="Google" id="ProtNLM"/>
    </source>
</evidence>
<accession>A0A7J6EE19</accession>
<evidence type="ECO:0000256" key="1">
    <source>
        <dbReference type="ARBA" id="ARBA00004613"/>
    </source>
</evidence>
<gene>
    <name evidence="5" type="ORF">F8388_006320</name>
</gene>
<comment type="similarity">
    <text evidence="2">Belongs to the thaumatin family.</text>
</comment>
<dbReference type="Proteomes" id="UP000525078">
    <property type="component" value="Unassembled WGS sequence"/>
</dbReference>